<evidence type="ECO:0000259" key="1">
    <source>
        <dbReference type="Pfam" id="PF17919"/>
    </source>
</evidence>
<gene>
    <name evidence="2" type="ORF">Sradi_0880000</name>
</gene>
<evidence type="ECO:0000313" key="2">
    <source>
        <dbReference type="EMBL" id="KAL0423452.1"/>
    </source>
</evidence>
<dbReference type="Gene3D" id="3.30.70.270">
    <property type="match status" value="1"/>
</dbReference>
<protein>
    <recommendedName>
        <fullName evidence="1">Reverse transcriptase/retrotransposon-derived protein RNase H-like domain-containing protein</fullName>
    </recommendedName>
</protein>
<dbReference type="SUPFAM" id="SSF56672">
    <property type="entry name" value="DNA/RNA polymerases"/>
    <property type="match status" value="1"/>
</dbReference>
<dbReference type="PANTHER" id="PTHR48475:SF2">
    <property type="entry name" value="RIBONUCLEASE H"/>
    <property type="match status" value="1"/>
</dbReference>
<dbReference type="InterPro" id="IPR043128">
    <property type="entry name" value="Rev_trsase/Diguanyl_cyclase"/>
</dbReference>
<reference evidence="2" key="2">
    <citation type="journal article" date="2024" name="Plant">
        <title>Genomic evolution and insights into agronomic trait innovations of Sesamum species.</title>
        <authorList>
            <person name="Miao H."/>
            <person name="Wang L."/>
            <person name="Qu L."/>
            <person name="Liu H."/>
            <person name="Sun Y."/>
            <person name="Le M."/>
            <person name="Wang Q."/>
            <person name="Wei S."/>
            <person name="Zheng Y."/>
            <person name="Lin W."/>
            <person name="Duan Y."/>
            <person name="Cao H."/>
            <person name="Xiong S."/>
            <person name="Wang X."/>
            <person name="Wei L."/>
            <person name="Li C."/>
            <person name="Ma Q."/>
            <person name="Ju M."/>
            <person name="Zhao R."/>
            <person name="Li G."/>
            <person name="Mu C."/>
            <person name="Tian Q."/>
            <person name="Mei H."/>
            <person name="Zhang T."/>
            <person name="Gao T."/>
            <person name="Zhang H."/>
        </authorList>
    </citation>
    <scope>NUCLEOTIDE SEQUENCE</scope>
    <source>
        <strain evidence="2">G02</strain>
    </source>
</reference>
<dbReference type="AlphaFoldDB" id="A0AAW2V4W3"/>
<reference evidence="2" key="1">
    <citation type="submission" date="2020-06" db="EMBL/GenBank/DDBJ databases">
        <authorList>
            <person name="Li T."/>
            <person name="Hu X."/>
            <person name="Zhang T."/>
            <person name="Song X."/>
            <person name="Zhang H."/>
            <person name="Dai N."/>
            <person name="Sheng W."/>
            <person name="Hou X."/>
            <person name="Wei L."/>
        </authorList>
    </citation>
    <scope>NUCLEOTIDE SEQUENCE</scope>
    <source>
        <strain evidence="2">G02</strain>
        <tissue evidence="2">Leaf</tissue>
    </source>
</reference>
<dbReference type="EMBL" id="JACGWJ010000004">
    <property type="protein sequence ID" value="KAL0423452.1"/>
    <property type="molecule type" value="Genomic_DNA"/>
</dbReference>
<name>A0AAW2V4W3_SESRA</name>
<accession>A0AAW2V4W3</accession>
<dbReference type="PANTHER" id="PTHR48475">
    <property type="entry name" value="RIBONUCLEASE H"/>
    <property type="match status" value="1"/>
</dbReference>
<feature type="domain" description="Reverse transcriptase/retrotransposon-derived protein RNase H-like" evidence="1">
    <location>
        <begin position="142"/>
        <end position="235"/>
    </location>
</feature>
<proteinExistence type="predicted"/>
<dbReference type="InterPro" id="IPR041577">
    <property type="entry name" value="RT_RNaseH_2"/>
</dbReference>
<dbReference type="InterPro" id="IPR043502">
    <property type="entry name" value="DNA/RNA_pol_sf"/>
</dbReference>
<organism evidence="2">
    <name type="scientific">Sesamum radiatum</name>
    <name type="common">Black benniseed</name>
    <dbReference type="NCBI Taxonomy" id="300843"/>
    <lineage>
        <taxon>Eukaryota</taxon>
        <taxon>Viridiplantae</taxon>
        <taxon>Streptophyta</taxon>
        <taxon>Embryophyta</taxon>
        <taxon>Tracheophyta</taxon>
        <taxon>Spermatophyta</taxon>
        <taxon>Magnoliopsida</taxon>
        <taxon>eudicotyledons</taxon>
        <taxon>Gunneridae</taxon>
        <taxon>Pentapetalae</taxon>
        <taxon>asterids</taxon>
        <taxon>lamiids</taxon>
        <taxon>Lamiales</taxon>
        <taxon>Pedaliaceae</taxon>
        <taxon>Sesamum</taxon>
    </lineage>
</organism>
<comment type="caution">
    <text evidence="2">The sequence shown here is derived from an EMBL/GenBank/DDBJ whole genome shotgun (WGS) entry which is preliminary data.</text>
</comment>
<sequence>MHMTAMIPQVRGLISYYQNGNPSHTDHALRGFHMTIPASHFSQLITWPTNPLKLHGRPTSPADETRLQYLVQVSIGPSMPNLEVLNLERSRPTLRSWFHSCQTYMQPNPTGRIATWSRFISKAAEKTLPFFKVLRKTKNFDWDASYQQAFEELKKYLAGLPLLVKPAQGHILYLYLSVTPKAIGSVLVREEEGKQMPIYYVNKVLNGAKGRYAPIKKIALALVGTTRRLRPYFLTSCQSQDKSNIEANVGKTRYFRKFGEISRGIKRIRPSHTYHEQ</sequence>
<dbReference type="Pfam" id="PF17919">
    <property type="entry name" value="RT_RNaseH_2"/>
    <property type="match status" value="1"/>
</dbReference>